<dbReference type="PANTHER" id="PTHR15682">
    <property type="entry name" value="UNHEALTHY RIBOSOME BIOGENESIS PROTEIN 2 HOMOLOG"/>
    <property type="match status" value="1"/>
</dbReference>
<feature type="domain" description="Nucleolar 27S pre-rRNA processing Urb2/Npa2 C-terminal" evidence="1">
    <location>
        <begin position="980"/>
        <end position="1202"/>
    </location>
</feature>
<dbReference type="AlphaFoldDB" id="A0A7D9CXL1"/>
<reference evidence="2 3" key="1">
    <citation type="submission" date="2019-07" db="EMBL/GenBank/DDBJ databases">
        <authorList>
            <person name="Friedrich A."/>
            <person name="Schacherer J."/>
        </authorList>
    </citation>
    <scope>NUCLEOTIDE SEQUENCE [LARGE SCALE GENOMIC DNA]</scope>
</reference>
<dbReference type="InterPro" id="IPR018849">
    <property type="entry name" value="Urb2/Npa2_C"/>
</dbReference>
<gene>
    <name evidence="2" type="ORF">DEBR0S1_32484G</name>
</gene>
<organism evidence="2 3">
    <name type="scientific">Dekkera bruxellensis</name>
    <name type="common">Brettanomyces custersii</name>
    <dbReference type="NCBI Taxonomy" id="5007"/>
    <lineage>
        <taxon>Eukaryota</taxon>
        <taxon>Fungi</taxon>
        <taxon>Dikarya</taxon>
        <taxon>Ascomycota</taxon>
        <taxon>Saccharomycotina</taxon>
        <taxon>Pichiomycetes</taxon>
        <taxon>Pichiales</taxon>
        <taxon>Pichiaceae</taxon>
        <taxon>Brettanomyces</taxon>
    </lineage>
</organism>
<dbReference type="PANTHER" id="PTHR15682:SF2">
    <property type="entry name" value="UNHEALTHY RIBOSOME BIOGENESIS PROTEIN 2 HOMOLOG"/>
    <property type="match status" value="1"/>
</dbReference>
<dbReference type="EMBL" id="CABFWN010000001">
    <property type="protein sequence ID" value="VUG17070.1"/>
    <property type="molecule type" value="Genomic_DNA"/>
</dbReference>
<accession>A0A7D9CXL1</accession>
<proteinExistence type="predicted"/>
<dbReference type="Pfam" id="PF10441">
    <property type="entry name" value="Urb2"/>
    <property type="match status" value="1"/>
</dbReference>
<protein>
    <submittedName>
        <fullName evidence="2">DEBR0S1_32484g1_1</fullName>
    </submittedName>
</protein>
<dbReference type="GO" id="GO:0042254">
    <property type="term" value="P:ribosome biogenesis"/>
    <property type="evidence" value="ECO:0007669"/>
    <property type="project" value="TreeGrafter"/>
</dbReference>
<dbReference type="InterPro" id="IPR052609">
    <property type="entry name" value="Ribosome_Biogenesis_Reg"/>
</dbReference>
<evidence type="ECO:0000313" key="3">
    <source>
        <dbReference type="Proteomes" id="UP000478008"/>
    </source>
</evidence>
<sequence>MPLLKDNGRDFDLHTTQGLTKLLRGKSTSLDIIYELSIDLISKKPEYSLPNKDKFIFELLCDRFSQQKFKEFKVCVKMWDLFKKLWIKSELDITTRNARDQVLAKSNIVSSITDALDEIKRTEAFKKSDLVSCISDCIHLVSSYQRIRFSEDQSVSIIGNLLFFASAAPEYDSALLQNIALSVCLIYERSNFHAIKFSKKSITHFSGACLPNIILLMANSSLESESLHNRLESIVSDVLFSERNIKDCKDNLGFFINNARAQNKMTKEGLKYIFGLTVHKLGVSDSEDIFKIFISRYPMFSSSLVPLLVLSKNSLNTKFLSNLLKGCLGKSDTNSLNVMKCILSRNSEVGVKFGRSIMNTLIKGKLSDITISVAKSLFQCYVNSRDVEAFVTQWERILPGSNEQNVENVFTSREFAISCSSDFVSLPYGQLEQILKALEYSIKDDPSKCFLPLISICNGLLQGVTGSSSNYMSSALISSLNKLSDYFSKLINDTFKLNTDPRIWELYSYIFMLYELPVLAKKVDIKAIFKCRHEQKNNKFFYVTIFRILEQDSEQFTHRISSSLIKYFESPLCPKSFKFGVFSRWLVLVNTLFRKADILRLVEALFNIDDLKDLEFVFSNPVLHEQSNIVVPIIDHLMESYSVLGTHCLNLVNKIPVFCFQKYQRKQMIDTIVSSSVITEKAEDVIFQLLKLPTSKSLLEIEPKYIIRLFAMLKPNTDISVSLEIATAIFTENLRMENNNYFDQTESLLKTRILDLQNNVFAPYVVIALITSERQIGTIKVHSSRFNDLALLCISNIVNLLSKENLKLADDDIYIFCSILVNFSKFSIVDVNVNIKGMISNLGFNKTHSDKVNEALFQLVCSLKVGAYNPSFILSLFTILPPTENNNKSLNMYIASLSANEEIFMKEWDEVLETYRSRNYEDNNTFIEGLSLLSHFMNNLQKLTSQEHIQIIRGLVLRTLSFAQGINNVLLSTECDEISSFLTTLCTTLTENSWSLNQYSMELIFVLVSKICNLSLTEVNQKADLTTMYIQLTQVVSSILLHQRFRLSGRSHILIFTLTQFMELIFERTGFNNTISSSERCAMSFERLVENYCEPSTTVFTDHTENNENTTGINTFANTQISKIRAELRRSLPLLIMRYLQCFLRYRTSVTVREPLSRSIYLVFKRLSDNELNYVNASLDSQIRPAFKKIYDEYLKFGKWKEE</sequence>
<evidence type="ECO:0000259" key="1">
    <source>
        <dbReference type="Pfam" id="PF10441"/>
    </source>
</evidence>
<dbReference type="GO" id="GO:0005730">
    <property type="term" value="C:nucleolus"/>
    <property type="evidence" value="ECO:0007669"/>
    <property type="project" value="TreeGrafter"/>
</dbReference>
<name>A0A7D9CXL1_DEKBR</name>
<evidence type="ECO:0000313" key="2">
    <source>
        <dbReference type="EMBL" id="VUG17070.1"/>
    </source>
</evidence>
<dbReference type="Proteomes" id="UP000478008">
    <property type="component" value="Unassembled WGS sequence"/>
</dbReference>
<keyword evidence="3" id="KW-1185">Reference proteome</keyword>